<dbReference type="GO" id="GO:0005886">
    <property type="term" value="C:plasma membrane"/>
    <property type="evidence" value="ECO:0007669"/>
    <property type="project" value="UniProtKB-SubCell"/>
</dbReference>
<dbReference type="PANTHER" id="PTHR24221">
    <property type="entry name" value="ATP-BINDING CASSETTE SUB-FAMILY B"/>
    <property type="match status" value="1"/>
</dbReference>
<evidence type="ECO:0000256" key="2">
    <source>
        <dbReference type="ARBA" id="ARBA00022692"/>
    </source>
</evidence>
<evidence type="ECO:0000259" key="8">
    <source>
        <dbReference type="PROSITE" id="PS50893"/>
    </source>
</evidence>
<keyword evidence="4" id="KW-0067">ATP-binding</keyword>
<feature type="domain" description="ABC transporter" evidence="8">
    <location>
        <begin position="353"/>
        <end position="590"/>
    </location>
</feature>
<dbReference type="PROSITE" id="PS00211">
    <property type="entry name" value="ABC_TRANSPORTER_1"/>
    <property type="match status" value="1"/>
</dbReference>
<dbReference type="Pfam" id="PF00664">
    <property type="entry name" value="ABC_membrane"/>
    <property type="match status" value="1"/>
</dbReference>
<dbReference type="EMBL" id="KJ947870">
    <property type="protein sequence ID" value="AJW30462.1"/>
    <property type="molecule type" value="Genomic_DNA"/>
</dbReference>
<feature type="transmembrane region" description="Helical" evidence="7">
    <location>
        <begin position="254"/>
        <end position="275"/>
    </location>
</feature>
<sequence length="590" mass="65361">MKTLPKSRLNTFAWKIVPFSIVGGIIDIGIVALSSRLAGSLVGKELNDLIPGLNVFNNSIEEQAIILVCLFVILSWLGSFAKIFRLMFIESLTAQIWRDISNGILFKLIGQPYNYFLTTKSSSISSQILANMQNIADLIIRPILLMITSIILICSVSLALSLVLGLRAIILLLFLAISFFILSSFVVPYLRISSLQNVRLNAKFSSLLNQILLSIRDIHLTQSRDYFESKFVLIGKSAQRFQWRAKLLPDVPRIVIEPLAISFIFLVALMPYIYGSDYQNLASNLIPFVATFIVSLVKLTPPLQDLFRSITTVRGGLPEIDAALLYLELNDSNRGFIPSTSLSPDGIFPRREISLVKINYKYPGSNNYALKAISINLPVGSRIALMGPTGSGKSTISNILLAHLQPTSGQMRLDGEPLDDNEISSWQRCCSEVSQDFTLIDSSVLENIAFGCRPDEVDLDDVLEAISAAQLTDLIEEMPYGLNTLIGENGLNLSGGQRQRLALARAFYRNTKFLILDEATSALDQKTETEIINSLKIIGRRCTTVVIAHRLNTLSKCDFIYEIKDGEVISSGTYQDLCNPEHPLGISVKV</sequence>
<dbReference type="PROSITE" id="PS50929">
    <property type="entry name" value="ABC_TM1F"/>
    <property type="match status" value="1"/>
</dbReference>
<accession>A0A0D5A1Q6</accession>
<dbReference type="InterPro" id="IPR036640">
    <property type="entry name" value="ABC1_TM_sf"/>
</dbReference>
<dbReference type="InterPro" id="IPR039421">
    <property type="entry name" value="Type_1_exporter"/>
</dbReference>
<evidence type="ECO:0000256" key="7">
    <source>
        <dbReference type="SAM" id="Phobius"/>
    </source>
</evidence>
<feature type="transmembrane region" description="Helical" evidence="7">
    <location>
        <begin position="169"/>
        <end position="190"/>
    </location>
</feature>
<organism evidence="10">
    <name type="scientific">Prochlorococcus marinus str. P0902-H212</name>
    <dbReference type="NCBI Taxonomy" id="1620696"/>
    <lineage>
        <taxon>Bacteria</taxon>
        <taxon>Bacillati</taxon>
        <taxon>Cyanobacteriota</taxon>
        <taxon>Cyanophyceae</taxon>
        <taxon>Synechococcales</taxon>
        <taxon>Prochlorococcaceae</taxon>
        <taxon>Prochlorococcus</taxon>
    </lineage>
</organism>
<dbReference type="GO" id="GO:0016887">
    <property type="term" value="F:ATP hydrolysis activity"/>
    <property type="evidence" value="ECO:0007669"/>
    <property type="project" value="InterPro"/>
</dbReference>
<dbReference type="SUPFAM" id="SSF52540">
    <property type="entry name" value="P-loop containing nucleoside triphosphate hydrolases"/>
    <property type="match status" value="1"/>
</dbReference>
<dbReference type="InterPro" id="IPR017871">
    <property type="entry name" value="ABC_transporter-like_CS"/>
</dbReference>
<keyword evidence="3" id="KW-0547">Nucleotide-binding</keyword>
<protein>
    <submittedName>
        <fullName evidence="10">ABC-type multidrug transport system</fullName>
    </submittedName>
</protein>
<keyword evidence="2 7" id="KW-0812">Transmembrane</keyword>
<evidence type="ECO:0000256" key="1">
    <source>
        <dbReference type="ARBA" id="ARBA00004651"/>
    </source>
</evidence>
<dbReference type="PANTHER" id="PTHR24221:SF654">
    <property type="entry name" value="ATP-BINDING CASSETTE SUB-FAMILY B MEMBER 6"/>
    <property type="match status" value="1"/>
</dbReference>
<keyword evidence="6 7" id="KW-0472">Membrane</keyword>
<gene>
    <name evidence="10" type="ORF">FA02_0194</name>
</gene>
<dbReference type="GO" id="GO:0140359">
    <property type="term" value="F:ABC-type transporter activity"/>
    <property type="evidence" value="ECO:0007669"/>
    <property type="project" value="InterPro"/>
</dbReference>
<dbReference type="SUPFAM" id="SSF90123">
    <property type="entry name" value="ABC transporter transmembrane region"/>
    <property type="match status" value="1"/>
</dbReference>
<feature type="transmembrane region" description="Helical" evidence="7">
    <location>
        <begin position="64"/>
        <end position="84"/>
    </location>
</feature>
<dbReference type="Gene3D" id="3.40.50.300">
    <property type="entry name" value="P-loop containing nucleotide triphosphate hydrolases"/>
    <property type="match status" value="1"/>
</dbReference>
<evidence type="ECO:0000256" key="4">
    <source>
        <dbReference type="ARBA" id="ARBA00022840"/>
    </source>
</evidence>
<dbReference type="GO" id="GO:0005524">
    <property type="term" value="F:ATP binding"/>
    <property type="evidence" value="ECO:0007669"/>
    <property type="project" value="UniProtKB-KW"/>
</dbReference>
<feature type="domain" description="ABC transmembrane type-1" evidence="9">
    <location>
        <begin position="19"/>
        <end position="315"/>
    </location>
</feature>
<dbReference type="AlphaFoldDB" id="A0A0D5A1Q6"/>
<dbReference type="InterPro" id="IPR003439">
    <property type="entry name" value="ABC_transporter-like_ATP-bd"/>
</dbReference>
<evidence type="ECO:0000256" key="6">
    <source>
        <dbReference type="ARBA" id="ARBA00023136"/>
    </source>
</evidence>
<dbReference type="GO" id="GO:0034040">
    <property type="term" value="F:ATPase-coupled lipid transmembrane transporter activity"/>
    <property type="evidence" value="ECO:0007669"/>
    <property type="project" value="TreeGrafter"/>
</dbReference>
<dbReference type="PROSITE" id="PS50893">
    <property type="entry name" value="ABC_TRANSPORTER_2"/>
    <property type="match status" value="1"/>
</dbReference>
<dbReference type="Gene3D" id="1.20.1560.10">
    <property type="entry name" value="ABC transporter type 1, transmembrane domain"/>
    <property type="match status" value="1"/>
</dbReference>
<feature type="transmembrane region" description="Helical" evidence="7">
    <location>
        <begin position="143"/>
        <end position="163"/>
    </location>
</feature>
<name>A0A0D5A1Q6_PROMR</name>
<comment type="subcellular location">
    <subcellularLocation>
        <location evidence="1">Cell membrane</location>
        <topology evidence="1">Multi-pass membrane protein</topology>
    </subcellularLocation>
</comment>
<dbReference type="SMART" id="SM00382">
    <property type="entry name" value="AAA"/>
    <property type="match status" value="1"/>
</dbReference>
<dbReference type="InterPro" id="IPR027417">
    <property type="entry name" value="P-loop_NTPase"/>
</dbReference>
<reference evidence="10" key="1">
    <citation type="submission" date="2014-06" db="EMBL/GenBank/DDBJ databases">
        <authorList>
            <person name="Berube P.M."/>
        </authorList>
    </citation>
    <scope>NUCLEOTIDE SEQUENCE</scope>
    <source>
        <strain evidence="10">P0902-H212</strain>
    </source>
</reference>
<proteinExistence type="predicted"/>
<feature type="transmembrane region" description="Helical" evidence="7">
    <location>
        <begin position="12"/>
        <end position="33"/>
    </location>
</feature>
<dbReference type="InterPro" id="IPR011527">
    <property type="entry name" value="ABC1_TM_dom"/>
</dbReference>
<evidence type="ECO:0000256" key="5">
    <source>
        <dbReference type="ARBA" id="ARBA00022989"/>
    </source>
</evidence>
<evidence type="ECO:0000313" key="10">
    <source>
        <dbReference type="EMBL" id="AJW30462.1"/>
    </source>
</evidence>
<dbReference type="InterPro" id="IPR003593">
    <property type="entry name" value="AAA+_ATPase"/>
</dbReference>
<keyword evidence="5 7" id="KW-1133">Transmembrane helix</keyword>
<evidence type="ECO:0000259" key="9">
    <source>
        <dbReference type="PROSITE" id="PS50929"/>
    </source>
</evidence>
<dbReference type="Pfam" id="PF00005">
    <property type="entry name" value="ABC_tran"/>
    <property type="match status" value="1"/>
</dbReference>
<evidence type="ECO:0000256" key="3">
    <source>
        <dbReference type="ARBA" id="ARBA00022741"/>
    </source>
</evidence>